<dbReference type="Pfam" id="PF01569">
    <property type="entry name" value="PAP2"/>
    <property type="match status" value="1"/>
</dbReference>
<reference evidence="4 5" key="1">
    <citation type="submission" date="2016-09" db="EMBL/GenBank/DDBJ databases">
        <title>Rhizobium oryziradicis sp. nov., isolated from the root of rice.</title>
        <authorList>
            <person name="Zhao J."/>
            <person name="Zhang X."/>
        </authorList>
    </citation>
    <scope>NUCLEOTIDE SEQUENCE [LARGE SCALE GENOMIC DNA]</scope>
    <source>
        <strain evidence="4 5">N19</strain>
    </source>
</reference>
<dbReference type="SMART" id="SM00869">
    <property type="entry name" value="Autotransporter"/>
    <property type="match status" value="1"/>
</dbReference>
<sequence length="1043" mass="108001">MKYEFSFKSILHFSLLATTMLVSPKAHAQSAPTPLWYSNQLRVLEQFSVLGNTAEGRAALTANLQTGIAINNAVSQAQAQQAIYDATPYSNGTNLADGLGTRLGAAYKKLNPDNRDGSSGYFSTDMRNLFEYNYGLVADTKSFFATGTRGGKPITDVSLPYGGVFDLYDKFYNPANPSPNGNSRPFIDAPNSYKAFSGVDYYGNPMTSQKLWADAYKSPSFPSGHTRYAVATSTLMGIMVPERFQEMITRGSELANARIVLGLHSPIDVIAGRISGLYELVTLLNNNPEVLGLSGVSSGAPVSDFAGLATSATGQLRAALASECGGAISNCIEADNADPTYRFGNAAQNKADFTFRLTYGLPAVGSTHLAPVVPTGAEVLLATRFPYLNATQRRDVLASTEIASGGPMDGVTDPQFAGYDRLNLYAAADGYGAFTHDVSITMNASKGGYNAADSWKNDISGAGGLTLNGTGHLTLTGNDTYAGPTTINGGKLEIAGSMTSATTVNAGGMLAGTGKVGTVTVASGGTLAPGATTAVGTMTVNGTLSMASGSTLSIRAMSAANDRVVATGAVTLGGGTVSVAAGNGVFDRATRYTIVTGNSLSGRFDQALTNLAFLTPYLSYDAKNAYLNLNRNDVSYSTFGTNGNQRAVGLALDAASRGATSPNGALLLSAFNQLTAQQSQAALAMISGAGSGAEVTSNINTTSTISALASDNSANWVATDEDRDAAPVTPVLGYAEETKKTDPFPSIVKASQGQSTLAPTGRAWISALGGGVNRYADDTSGAPHANGSFGGGLGGIDYQVSPNVLIGAAVGETSSRSHADGVGASGDATGLHIAAYSSLRFDRSYITLSETFSHFDNDTSRGVEGFGLLGSEHLSASFASSEWRTRVEGGHSFDVERNLTLTPFAAVEYASYRTNGYSERSSAPSSAFVLSFADRTTISLPVSVGLRTSGSFSLDDSWTVAPTASAAYVHEFKPARDMTASLAAIPANAFTMSGPRAAEDSADLRLGLTFASKSGLSLSGELKGSFSSASTAIGAKASLKYSW</sequence>
<dbReference type="SUPFAM" id="SSF48317">
    <property type="entry name" value="Acid phosphatase/Vanadium-dependent haloperoxidase"/>
    <property type="match status" value="1"/>
</dbReference>
<dbReference type="InterPro" id="IPR011050">
    <property type="entry name" value="Pectin_lyase_fold/virulence"/>
</dbReference>
<dbReference type="Pfam" id="PF12951">
    <property type="entry name" value="PATR"/>
    <property type="match status" value="1"/>
</dbReference>
<dbReference type="Proteomes" id="UP000186894">
    <property type="component" value="Unassembled WGS sequence"/>
</dbReference>
<dbReference type="PANTHER" id="PTHR35037">
    <property type="entry name" value="C-TERMINAL REGION OF AIDA-LIKE PROTEIN"/>
    <property type="match status" value="1"/>
</dbReference>
<feature type="domain" description="Autotransporter" evidence="3">
    <location>
        <begin position="756"/>
        <end position="1043"/>
    </location>
</feature>
<gene>
    <name evidence="4" type="ORF">BJF95_03210</name>
</gene>
<dbReference type="Pfam" id="PF03797">
    <property type="entry name" value="Autotransporter"/>
    <property type="match status" value="1"/>
</dbReference>
<dbReference type="NCBIfam" id="TIGR02601">
    <property type="entry name" value="autotrns_rpt"/>
    <property type="match status" value="1"/>
</dbReference>
<evidence type="ECO:0000259" key="3">
    <source>
        <dbReference type="PROSITE" id="PS51208"/>
    </source>
</evidence>
<dbReference type="SUPFAM" id="SSF51126">
    <property type="entry name" value="Pectin lyase-like"/>
    <property type="match status" value="1"/>
</dbReference>
<dbReference type="OrthoDB" id="9805301at2"/>
<comment type="caution">
    <text evidence="4">The sequence shown here is derived from an EMBL/GenBank/DDBJ whole genome shotgun (WGS) entry which is preliminary data.</text>
</comment>
<name>A0A1Q8ZVT4_9HYPH</name>
<dbReference type="PROSITE" id="PS51208">
    <property type="entry name" value="AUTOTRANSPORTER"/>
    <property type="match status" value="1"/>
</dbReference>
<dbReference type="SMART" id="SM00014">
    <property type="entry name" value="acidPPc"/>
    <property type="match status" value="1"/>
</dbReference>
<evidence type="ECO:0000256" key="1">
    <source>
        <dbReference type="ARBA" id="ARBA00022729"/>
    </source>
</evidence>
<dbReference type="InterPro" id="IPR000326">
    <property type="entry name" value="PAP2/HPO"/>
</dbReference>
<accession>A0A1Q8ZVT4</accession>
<dbReference type="InterPro" id="IPR036938">
    <property type="entry name" value="PAP2/HPO_sf"/>
</dbReference>
<dbReference type="PANTHER" id="PTHR35037:SF3">
    <property type="entry name" value="C-TERMINAL REGION OF AIDA-LIKE PROTEIN"/>
    <property type="match status" value="1"/>
</dbReference>
<proteinExistence type="predicted"/>
<dbReference type="Gene3D" id="2.40.128.130">
    <property type="entry name" value="Autotransporter beta-domain"/>
    <property type="match status" value="1"/>
</dbReference>
<dbReference type="InterPro" id="IPR051551">
    <property type="entry name" value="Autotransporter_adhesion"/>
</dbReference>
<organism evidence="4 5">
    <name type="scientific">Rhizobium oryziradicis</name>
    <dbReference type="NCBI Taxonomy" id="1867956"/>
    <lineage>
        <taxon>Bacteria</taxon>
        <taxon>Pseudomonadati</taxon>
        <taxon>Pseudomonadota</taxon>
        <taxon>Alphaproteobacteria</taxon>
        <taxon>Hyphomicrobiales</taxon>
        <taxon>Rhizobiaceae</taxon>
        <taxon>Rhizobium/Agrobacterium group</taxon>
        <taxon>Rhizobium</taxon>
    </lineage>
</organism>
<keyword evidence="1 2" id="KW-0732">Signal</keyword>
<feature type="signal peptide" evidence="2">
    <location>
        <begin position="1"/>
        <end position="28"/>
    </location>
</feature>
<keyword evidence="5" id="KW-1185">Reference proteome</keyword>
<evidence type="ECO:0000256" key="2">
    <source>
        <dbReference type="SAM" id="SignalP"/>
    </source>
</evidence>
<dbReference type="InterPro" id="IPR005546">
    <property type="entry name" value="Autotransporte_beta"/>
</dbReference>
<dbReference type="EMBL" id="MKIM01000022">
    <property type="protein sequence ID" value="OLP46176.1"/>
    <property type="molecule type" value="Genomic_DNA"/>
</dbReference>
<dbReference type="STRING" id="1867956.BJF95_03210"/>
<protein>
    <recommendedName>
        <fullName evidence="3">Autotransporter domain-containing protein</fullName>
    </recommendedName>
</protein>
<dbReference type="Gene3D" id="1.20.144.10">
    <property type="entry name" value="Phosphatidic acid phosphatase type 2/haloperoxidase"/>
    <property type="match status" value="1"/>
</dbReference>
<evidence type="ECO:0000313" key="4">
    <source>
        <dbReference type="EMBL" id="OLP46176.1"/>
    </source>
</evidence>
<dbReference type="SUPFAM" id="SSF103515">
    <property type="entry name" value="Autotransporter"/>
    <property type="match status" value="1"/>
</dbReference>
<dbReference type="AlphaFoldDB" id="A0A1Q8ZVT4"/>
<evidence type="ECO:0000313" key="5">
    <source>
        <dbReference type="Proteomes" id="UP000186894"/>
    </source>
</evidence>
<dbReference type="InterPro" id="IPR013425">
    <property type="entry name" value="Autotrns_rpt"/>
</dbReference>
<feature type="chain" id="PRO_5013339631" description="Autotransporter domain-containing protein" evidence="2">
    <location>
        <begin position="29"/>
        <end position="1043"/>
    </location>
</feature>
<dbReference type="InterPro" id="IPR036709">
    <property type="entry name" value="Autotransporte_beta_dom_sf"/>
</dbReference>